<protein>
    <submittedName>
        <fullName evidence="2">Uncharacterized protein</fullName>
    </submittedName>
</protein>
<sequence length="124" mass="13654">MPCLSLLCTFETLNLNLVVIVACSKTTSRIDLVNVSFVDKVKLNEKLDNKVLKCVLAMLLDLLRELYIYMCSHGDTGHLPNLPAGSKIIEEWVSLHTTCQEVNIGLYSSVASAPSQNASKQVTE</sequence>
<proteinExistence type="predicted"/>
<keyword evidence="3" id="KW-1185">Reference proteome</keyword>
<reference evidence="2" key="1">
    <citation type="submission" date="2020-06" db="EMBL/GenBank/DDBJ databases">
        <title>Draft genome of Bugula neritina, a colonial animal packing powerful symbionts and potential medicines.</title>
        <authorList>
            <person name="Rayko M."/>
        </authorList>
    </citation>
    <scope>NUCLEOTIDE SEQUENCE [LARGE SCALE GENOMIC DNA]</scope>
    <source>
        <strain evidence="2">Kwan_BN1</strain>
    </source>
</reference>
<keyword evidence="1" id="KW-0732">Signal</keyword>
<dbReference type="AlphaFoldDB" id="A0A7J7K474"/>
<name>A0A7J7K474_BUGNE</name>
<dbReference type="EMBL" id="VXIV02001479">
    <property type="protein sequence ID" value="KAF6032771.1"/>
    <property type="molecule type" value="Genomic_DNA"/>
</dbReference>
<accession>A0A7J7K474</accession>
<evidence type="ECO:0000313" key="3">
    <source>
        <dbReference type="Proteomes" id="UP000593567"/>
    </source>
</evidence>
<evidence type="ECO:0000313" key="2">
    <source>
        <dbReference type="EMBL" id="KAF6032771.1"/>
    </source>
</evidence>
<comment type="caution">
    <text evidence="2">The sequence shown here is derived from an EMBL/GenBank/DDBJ whole genome shotgun (WGS) entry which is preliminary data.</text>
</comment>
<organism evidence="2 3">
    <name type="scientific">Bugula neritina</name>
    <name type="common">Brown bryozoan</name>
    <name type="synonym">Sertularia neritina</name>
    <dbReference type="NCBI Taxonomy" id="10212"/>
    <lineage>
        <taxon>Eukaryota</taxon>
        <taxon>Metazoa</taxon>
        <taxon>Spiralia</taxon>
        <taxon>Lophotrochozoa</taxon>
        <taxon>Bryozoa</taxon>
        <taxon>Gymnolaemata</taxon>
        <taxon>Cheilostomatida</taxon>
        <taxon>Flustrina</taxon>
        <taxon>Buguloidea</taxon>
        <taxon>Bugulidae</taxon>
        <taxon>Bugula</taxon>
    </lineage>
</organism>
<evidence type="ECO:0000256" key="1">
    <source>
        <dbReference type="SAM" id="SignalP"/>
    </source>
</evidence>
<feature type="chain" id="PRO_5029703879" evidence="1">
    <location>
        <begin position="23"/>
        <end position="124"/>
    </location>
</feature>
<gene>
    <name evidence="2" type="ORF">EB796_008921</name>
</gene>
<feature type="signal peptide" evidence="1">
    <location>
        <begin position="1"/>
        <end position="22"/>
    </location>
</feature>
<dbReference type="Proteomes" id="UP000593567">
    <property type="component" value="Unassembled WGS sequence"/>
</dbReference>